<evidence type="ECO:0000313" key="1">
    <source>
        <dbReference type="EMBL" id="KAK0750277.1"/>
    </source>
</evidence>
<dbReference type="Proteomes" id="UP001172155">
    <property type="component" value="Unassembled WGS sequence"/>
</dbReference>
<dbReference type="AlphaFoldDB" id="A0AA40F3H3"/>
<accession>A0AA40F3H3</accession>
<reference evidence="1" key="1">
    <citation type="submission" date="2023-06" db="EMBL/GenBank/DDBJ databases">
        <title>Genome-scale phylogeny and comparative genomics of the fungal order Sordariales.</title>
        <authorList>
            <consortium name="Lawrence Berkeley National Laboratory"/>
            <person name="Hensen N."/>
            <person name="Bonometti L."/>
            <person name="Westerberg I."/>
            <person name="Brannstrom I.O."/>
            <person name="Guillou S."/>
            <person name="Cros-Aarteil S."/>
            <person name="Calhoun S."/>
            <person name="Haridas S."/>
            <person name="Kuo A."/>
            <person name="Mondo S."/>
            <person name="Pangilinan J."/>
            <person name="Riley R."/>
            <person name="LaButti K."/>
            <person name="Andreopoulos B."/>
            <person name="Lipzen A."/>
            <person name="Chen C."/>
            <person name="Yanf M."/>
            <person name="Daum C."/>
            <person name="Ng V."/>
            <person name="Clum A."/>
            <person name="Steindorff A."/>
            <person name="Ohm R."/>
            <person name="Martin F."/>
            <person name="Silar P."/>
            <person name="Natvig D."/>
            <person name="Lalanne C."/>
            <person name="Gautier V."/>
            <person name="Ament-velasquez S.L."/>
            <person name="Kruys A."/>
            <person name="Hutchinson M.I."/>
            <person name="Powell A.J."/>
            <person name="Barry K."/>
            <person name="Miller A.N."/>
            <person name="Grigoriev I.V."/>
            <person name="Debuchy R."/>
            <person name="Gladieux P."/>
            <person name="Thoren M.H."/>
            <person name="Johannesson H."/>
        </authorList>
    </citation>
    <scope>NUCLEOTIDE SEQUENCE</scope>
    <source>
        <strain evidence="1">SMH3187-1</strain>
    </source>
</reference>
<gene>
    <name evidence="1" type="ORF">B0T18DRAFT_408564</name>
</gene>
<keyword evidence="2" id="KW-1185">Reference proteome</keyword>
<evidence type="ECO:0000313" key="2">
    <source>
        <dbReference type="Proteomes" id="UP001172155"/>
    </source>
</evidence>
<proteinExistence type="predicted"/>
<comment type="caution">
    <text evidence="1">The sequence shown here is derived from an EMBL/GenBank/DDBJ whole genome shotgun (WGS) entry which is preliminary data.</text>
</comment>
<dbReference type="EMBL" id="JAUKUD010000003">
    <property type="protein sequence ID" value="KAK0750277.1"/>
    <property type="molecule type" value="Genomic_DNA"/>
</dbReference>
<organism evidence="1 2">
    <name type="scientific">Schizothecium vesticola</name>
    <dbReference type="NCBI Taxonomy" id="314040"/>
    <lineage>
        <taxon>Eukaryota</taxon>
        <taxon>Fungi</taxon>
        <taxon>Dikarya</taxon>
        <taxon>Ascomycota</taxon>
        <taxon>Pezizomycotina</taxon>
        <taxon>Sordariomycetes</taxon>
        <taxon>Sordariomycetidae</taxon>
        <taxon>Sordariales</taxon>
        <taxon>Schizotheciaceae</taxon>
        <taxon>Schizothecium</taxon>
    </lineage>
</organism>
<name>A0AA40F3H3_9PEZI</name>
<sequence length="84" mass="9311">MMLETDLAMVDEMGKLLEEERGAMVLTPLPGLRFMLDTSGGERRMMLLAMGSIFDDMVAENWGNCTTVELSRPLANISRGGMVR</sequence>
<protein>
    <submittedName>
        <fullName evidence="1">Uncharacterized protein</fullName>
    </submittedName>
</protein>